<keyword evidence="3" id="KW-1185">Reference proteome</keyword>
<reference evidence="2 3" key="1">
    <citation type="journal article" date="2016" name="Nat. Commun.">
        <title>Extremotolerant tardigrade genome and improved radiotolerance of human cultured cells by tardigrade-unique protein.</title>
        <authorList>
            <person name="Hashimoto T."/>
            <person name="Horikawa D.D."/>
            <person name="Saito Y."/>
            <person name="Kuwahara H."/>
            <person name="Kozuka-Hata H."/>
            <person name="Shin-I T."/>
            <person name="Minakuchi Y."/>
            <person name="Ohishi K."/>
            <person name="Motoyama A."/>
            <person name="Aizu T."/>
            <person name="Enomoto A."/>
            <person name="Kondo K."/>
            <person name="Tanaka S."/>
            <person name="Hara Y."/>
            <person name="Koshikawa S."/>
            <person name="Sagara H."/>
            <person name="Miura T."/>
            <person name="Yokobori S."/>
            <person name="Miyagawa K."/>
            <person name="Suzuki Y."/>
            <person name="Kubo T."/>
            <person name="Oyama M."/>
            <person name="Kohara Y."/>
            <person name="Fujiyama A."/>
            <person name="Arakawa K."/>
            <person name="Katayama T."/>
            <person name="Toyoda A."/>
            <person name="Kunieda T."/>
        </authorList>
    </citation>
    <scope>NUCLEOTIDE SEQUENCE [LARGE SCALE GENOMIC DNA]</scope>
    <source>
        <strain evidence="2 3">YOKOZUNA-1</strain>
    </source>
</reference>
<organism evidence="2 3">
    <name type="scientific">Ramazzottius varieornatus</name>
    <name type="common">Water bear</name>
    <name type="synonym">Tardigrade</name>
    <dbReference type="NCBI Taxonomy" id="947166"/>
    <lineage>
        <taxon>Eukaryota</taxon>
        <taxon>Metazoa</taxon>
        <taxon>Ecdysozoa</taxon>
        <taxon>Tardigrada</taxon>
        <taxon>Eutardigrada</taxon>
        <taxon>Parachela</taxon>
        <taxon>Hypsibioidea</taxon>
        <taxon>Ramazzottiidae</taxon>
        <taxon>Ramazzottius</taxon>
    </lineage>
</organism>
<name>A0A1D1UVQ0_RAMVA</name>
<protein>
    <submittedName>
        <fullName evidence="2">Uncharacterized protein</fullName>
    </submittedName>
</protein>
<evidence type="ECO:0000313" key="3">
    <source>
        <dbReference type="Proteomes" id="UP000186922"/>
    </source>
</evidence>
<sequence>MRVRRRFPGRRRQKITSMFASKKPLLSVSFTLTSGRFHQRLSTNSATGAAWIRRNWEKSSDARAVSMPTTVPRNARQSTGRNDTS</sequence>
<accession>A0A1D1UVQ0</accession>
<evidence type="ECO:0000256" key="1">
    <source>
        <dbReference type="SAM" id="MobiDB-lite"/>
    </source>
</evidence>
<dbReference type="AlphaFoldDB" id="A0A1D1UVQ0"/>
<dbReference type="EMBL" id="BDGG01000002">
    <property type="protein sequence ID" value="GAU92610.1"/>
    <property type="molecule type" value="Genomic_DNA"/>
</dbReference>
<comment type="caution">
    <text evidence="2">The sequence shown here is derived from an EMBL/GenBank/DDBJ whole genome shotgun (WGS) entry which is preliminary data.</text>
</comment>
<feature type="region of interest" description="Disordered" evidence="1">
    <location>
        <begin position="61"/>
        <end position="85"/>
    </location>
</feature>
<gene>
    <name evidence="2" type="primary">RvY_04666</name>
    <name evidence="2" type="synonym">RvY_04666.2</name>
    <name evidence="2" type="ORF">RvY_04666-2</name>
</gene>
<evidence type="ECO:0000313" key="2">
    <source>
        <dbReference type="EMBL" id="GAU92610.1"/>
    </source>
</evidence>
<proteinExistence type="predicted"/>
<dbReference type="Proteomes" id="UP000186922">
    <property type="component" value="Unassembled WGS sequence"/>
</dbReference>
<feature type="compositionally biased region" description="Polar residues" evidence="1">
    <location>
        <begin position="67"/>
        <end position="85"/>
    </location>
</feature>